<dbReference type="OrthoDB" id="3275941at2"/>
<proteinExistence type="predicted"/>
<reference evidence="5 6" key="1">
    <citation type="submission" date="2017-09" db="EMBL/GenBank/DDBJ databases">
        <authorList>
            <person name="Lee N."/>
            <person name="Cho B.-K."/>
        </authorList>
    </citation>
    <scope>NUCLEOTIDE SEQUENCE [LARGE SCALE GENOMIC DNA]</scope>
    <source>
        <strain evidence="5 6">ATCC 27465</strain>
    </source>
</reference>
<evidence type="ECO:0000313" key="4">
    <source>
        <dbReference type="EMBL" id="MBB5101320.1"/>
    </source>
</evidence>
<dbReference type="RefSeq" id="WP_150509290.1">
    <property type="nucleotide sequence ID" value="NZ_BMSQ01000003.1"/>
</dbReference>
<dbReference type="InterPro" id="IPR006311">
    <property type="entry name" value="TAT_signal"/>
</dbReference>
<protein>
    <submittedName>
        <fullName evidence="5">VCBS repeat-containing protein</fullName>
    </submittedName>
</protein>
<evidence type="ECO:0000256" key="1">
    <source>
        <dbReference type="ARBA" id="ARBA00022729"/>
    </source>
</evidence>
<evidence type="ECO:0000313" key="7">
    <source>
        <dbReference type="Proteomes" id="UP000549009"/>
    </source>
</evidence>
<evidence type="ECO:0000313" key="5">
    <source>
        <dbReference type="EMBL" id="QEV58089.1"/>
    </source>
</evidence>
<keyword evidence="7" id="KW-1185">Reference proteome</keyword>
<feature type="chain" id="PRO_5044623090" evidence="3">
    <location>
        <begin position="29"/>
        <end position="714"/>
    </location>
</feature>
<dbReference type="Proteomes" id="UP000326505">
    <property type="component" value="Chromosome"/>
</dbReference>
<gene>
    <name evidence="5" type="ORF">CP982_04640</name>
    <name evidence="4" type="ORF">FHS40_000373</name>
</gene>
<sequence>MTMQSRALLGSALAPVLALAVAAPSAHAAEPQPVPRTAEAAPQGTVGPWTAPAELPGVTQVHDLKTNRGGTVVGLFTQDGKSVVALRPAGGTAWQPARPAEKASLHRTDDGSISLLTWEEPGDGGPGTLRVSRLGPDTTSFGTAETVPTTGPVRAPVVAGNAAGRTAVAWMDGERRLRVTEQSGPGTEWTAPVTLDQLPEPIERPDNTYDYRLRDLRLALAADGAVAVLWGGNSFYDGDGVDPDPTAYKWHYKYLEKPAGSGSWSAPRDLPQLGEKPDQVTLAAHPRGGFHLLSHGAYARKAAGADWGTAEPVGVGADATRPAELHTAPNGDVTAVGRGGWGPHVATLHAATGRWTEARLLDRYVADDSVSSARTATGALVVTYARKRYAAGSVVRTDFVTQTVGDHGISKPRILSTPTDGHYSGGRVTADGQGRPVAVWTETDGQGRRTFTATTGKRALPKWHDFADDAKADLIGVSTTGALNLFTQDGSPRPFQLRTWPEKTRLVPFGDFDGDRCNDVVARMPGGETRLYTPVCDGMPLPDSPYKKLARDWSKYDTLLAAGDQTGDGRPDLLARDKATGHVYLYAHDGRDGFAPRVKIRSSWTGYQRVIGAGDLNGDGIGDVLALDKSGELWRYDGTRAGRLKDRVRVFKDWGASYKDVIGAGDVNGDGKHDLVARDTSNRLWLNAGSGRGTFAGRTQLGETPYWKQWASIG</sequence>
<evidence type="ECO:0000256" key="3">
    <source>
        <dbReference type="SAM" id="SignalP"/>
    </source>
</evidence>
<dbReference type="InterPro" id="IPR013517">
    <property type="entry name" value="FG-GAP"/>
</dbReference>
<dbReference type="Pfam" id="PF13517">
    <property type="entry name" value="FG-GAP_3"/>
    <property type="match status" value="1"/>
</dbReference>
<dbReference type="SUPFAM" id="SSF69318">
    <property type="entry name" value="Integrin alpha N-terminal domain"/>
    <property type="match status" value="1"/>
</dbReference>
<dbReference type="PANTHER" id="PTHR46580:SF4">
    <property type="entry name" value="ATP_GTP-BINDING PROTEIN"/>
    <property type="match status" value="1"/>
</dbReference>
<dbReference type="InterPro" id="IPR028994">
    <property type="entry name" value="Integrin_alpha_N"/>
</dbReference>
<name>A0A5P2X487_STRST</name>
<dbReference type="EMBL" id="CP023690">
    <property type="protein sequence ID" value="QEV58089.1"/>
    <property type="molecule type" value="Genomic_DNA"/>
</dbReference>
<dbReference type="AlphaFoldDB" id="A0A5P2X487"/>
<dbReference type="KEGG" id="sspb:CP982_04640"/>
<dbReference type="EMBL" id="JACHJD010000001">
    <property type="protein sequence ID" value="MBB5101320.1"/>
    <property type="molecule type" value="Genomic_DNA"/>
</dbReference>
<organism evidence="5 6">
    <name type="scientific">Streptomyces spectabilis</name>
    <dbReference type="NCBI Taxonomy" id="68270"/>
    <lineage>
        <taxon>Bacteria</taxon>
        <taxon>Bacillati</taxon>
        <taxon>Actinomycetota</taxon>
        <taxon>Actinomycetes</taxon>
        <taxon>Kitasatosporales</taxon>
        <taxon>Streptomycetaceae</taxon>
        <taxon>Streptomyces</taxon>
    </lineage>
</organism>
<dbReference type="Gene3D" id="2.130.10.130">
    <property type="entry name" value="Integrin alpha, N-terminal"/>
    <property type="match status" value="1"/>
</dbReference>
<reference evidence="4 7" key="2">
    <citation type="submission" date="2020-08" db="EMBL/GenBank/DDBJ databases">
        <title>Genomic Encyclopedia of Type Strains, Phase III (KMG-III): the genomes of soil and plant-associated and newly described type strains.</title>
        <authorList>
            <person name="Whitman W."/>
        </authorList>
    </citation>
    <scope>NUCLEOTIDE SEQUENCE [LARGE SCALE GENOMIC DNA]</scope>
    <source>
        <strain evidence="4 7">CECT 3146</strain>
    </source>
</reference>
<evidence type="ECO:0000313" key="6">
    <source>
        <dbReference type="Proteomes" id="UP000326505"/>
    </source>
</evidence>
<dbReference type="PANTHER" id="PTHR46580">
    <property type="entry name" value="SENSOR KINASE-RELATED"/>
    <property type="match status" value="1"/>
</dbReference>
<dbReference type="PROSITE" id="PS51318">
    <property type="entry name" value="TAT"/>
    <property type="match status" value="1"/>
</dbReference>
<feature type="region of interest" description="Disordered" evidence="2">
    <location>
        <begin position="29"/>
        <end position="52"/>
    </location>
</feature>
<accession>A0A5P2X487</accession>
<keyword evidence="1 3" id="KW-0732">Signal</keyword>
<feature type="signal peptide" evidence="3">
    <location>
        <begin position="1"/>
        <end position="28"/>
    </location>
</feature>
<evidence type="ECO:0000256" key="2">
    <source>
        <dbReference type="SAM" id="MobiDB-lite"/>
    </source>
</evidence>
<dbReference type="Proteomes" id="UP000549009">
    <property type="component" value="Unassembled WGS sequence"/>
</dbReference>